<proteinExistence type="predicted"/>
<organism evidence="1 2">
    <name type="scientific">Rosistilla ulvae</name>
    <dbReference type="NCBI Taxonomy" id="1930277"/>
    <lineage>
        <taxon>Bacteria</taxon>
        <taxon>Pseudomonadati</taxon>
        <taxon>Planctomycetota</taxon>
        <taxon>Planctomycetia</taxon>
        <taxon>Pirellulales</taxon>
        <taxon>Pirellulaceae</taxon>
        <taxon>Rosistilla</taxon>
    </lineage>
</organism>
<protein>
    <submittedName>
        <fullName evidence="1">Uncharacterized protein</fullName>
    </submittedName>
</protein>
<evidence type="ECO:0000313" key="1">
    <source>
        <dbReference type="EMBL" id="QDS89655.1"/>
    </source>
</evidence>
<dbReference type="RefSeq" id="WP_145347506.1">
    <property type="nucleotide sequence ID" value="NZ_CP036261.1"/>
</dbReference>
<gene>
    <name evidence="1" type="ORF">EC9_38550</name>
</gene>
<dbReference type="KEGG" id="ruv:EC9_38550"/>
<accession>A0A517M442</accession>
<dbReference type="Proteomes" id="UP000319557">
    <property type="component" value="Chromosome"/>
</dbReference>
<reference evidence="1 2" key="1">
    <citation type="submission" date="2019-02" db="EMBL/GenBank/DDBJ databases">
        <title>Deep-cultivation of Planctomycetes and their phenomic and genomic characterization uncovers novel biology.</title>
        <authorList>
            <person name="Wiegand S."/>
            <person name="Jogler M."/>
            <person name="Boedeker C."/>
            <person name="Pinto D."/>
            <person name="Vollmers J."/>
            <person name="Rivas-Marin E."/>
            <person name="Kohn T."/>
            <person name="Peeters S.H."/>
            <person name="Heuer A."/>
            <person name="Rast P."/>
            <person name="Oberbeckmann S."/>
            <person name="Bunk B."/>
            <person name="Jeske O."/>
            <person name="Meyerdierks A."/>
            <person name="Storesund J.E."/>
            <person name="Kallscheuer N."/>
            <person name="Luecker S."/>
            <person name="Lage O.M."/>
            <person name="Pohl T."/>
            <person name="Merkel B.J."/>
            <person name="Hornburger P."/>
            <person name="Mueller R.-W."/>
            <person name="Bruemmer F."/>
            <person name="Labrenz M."/>
            <person name="Spormann A.M."/>
            <person name="Op den Camp H."/>
            <person name="Overmann J."/>
            <person name="Amann R."/>
            <person name="Jetten M.S.M."/>
            <person name="Mascher T."/>
            <person name="Medema M.H."/>
            <person name="Devos D.P."/>
            <person name="Kaster A.-K."/>
            <person name="Ovreas L."/>
            <person name="Rohde M."/>
            <person name="Galperin M.Y."/>
            <person name="Jogler C."/>
        </authorList>
    </citation>
    <scope>NUCLEOTIDE SEQUENCE [LARGE SCALE GENOMIC DNA]</scope>
    <source>
        <strain evidence="1 2">EC9</strain>
    </source>
</reference>
<name>A0A517M442_9BACT</name>
<evidence type="ECO:0000313" key="2">
    <source>
        <dbReference type="Proteomes" id="UP000319557"/>
    </source>
</evidence>
<dbReference type="AlphaFoldDB" id="A0A517M442"/>
<sequence length="76" mass="8904">MNDNPNIPWMVKRLFRKSIRIAAAKTLQNKLFGDDWKSTAQVFASSAYVERRLNEPREKCCRMRSIKFAFVMSGTF</sequence>
<dbReference type="EMBL" id="CP036261">
    <property type="protein sequence ID" value="QDS89655.1"/>
    <property type="molecule type" value="Genomic_DNA"/>
</dbReference>
<keyword evidence="2" id="KW-1185">Reference proteome</keyword>